<comment type="caution">
    <text evidence="3">The sequence shown here is derived from an EMBL/GenBank/DDBJ whole genome shotgun (WGS) entry which is preliminary data.</text>
</comment>
<dbReference type="InterPro" id="IPR038729">
    <property type="entry name" value="Rad50/SbcC_AAA"/>
</dbReference>
<feature type="domain" description="Rad50/SbcC-type AAA" evidence="2">
    <location>
        <begin position="5"/>
        <end position="258"/>
    </location>
</feature>
<protein>
    <submittedName>
        <fullName evidence="3">AAA family ATPase</fullName>
    </submittedName>
</protein>
<gene>
    <name evidence="3" type="ORF">ACFO5X_12890</name>
</gene>
<dbReference type="Proteomes" id="UP001595973">
    <property type="component" value="Unassembled WGS sequence"/>
</dbReference>
<proteinExistence type="predicted"/>
<reference evidence="4" key="1">
    <citation type="journal article" date="2019" name="Int. J. Syst. Evol. Microbiol.">
        <title>The Global Catalogue of Microorganisms (GCM) 10K type strain sequencing project: providing services to taxonomists for standard genome sequencing and annotation.</title>
        <authorList>
            <consortium name="The Broad Institute Genomics Platform"/>
            <consortium name="The Broad Institute Genome Sequencing Center for Infectious Disease"/>
            <person name="Wu L."/>
            <person name="Ma J."/>
        </authorList>
    </citation>
    <scope>NUCLEOTIDE SEQUENCE [LARGE SCALE GENOMIC DNA]</scope>
    <source>
        <strain evidence="4">CGMCC 4.7283</strain>
    </source>
</reference>
<evidence type="ECO:0000256" key="1">
    <source>
        <dbReference type="SAM" id="Coils"/>
    </source>
</evidence>
<dbReference type="Pfam" id="PF13476">
    <property type="entry name" value="AAA_23"/>
    <property type="match status" value="1"/>
</dbReference>
<evidence type="ECO:0000259" key="2">
    <source>
        <dbReference type="Pfam" id="PF13476"/>
    </source>
</evidence>
<name>A0ABV9KH27_9RHOB</name>
<keyword evidence="4" id="KW-1185">Reference proteome</keyword>
<keyword evidence="1" id="KW-0175">Coiled coil</keyword>
<feature type="coiled-coil region" evidence="1">
    <location>
        <begin position="405"/>
        <end position="439"/>
    </location>
</feature>
<evidence type="ECO:0000313" key="3">
    <source>
        <dbReference type="EMBL" id="MFC4669452.1"/>
    </source>
</evidence>
<dbReference type="PANTHER" id="PTHR32114:SF2">
    <property type="entry name" value="ABC TRANSPORTER ABCH.3"/>
    <property type="match status" value="1"/>
</dbReference>
<dbReference type="EMBL" id="JBHSGI010000012">
    <property type="protein sequence ID" value="MFC4669452.1"/>
    <property type="molecule type" value="Genomic_DNA"/>
</dbReference>
<dbReference type="PANTHER" id="PTHR32114">
    <property type="entry name" value="ABC TRANSPORTER ABCH.3"/>
    <property type="match status" value="1"/>
</dbReference>
<accession>A0ABV9KH27</accession>
<sequence>MKLIRLTMKNFMPYKDQAVIDFPKDGSQNVMLVFGDNMRGKTSLLNALRWGFYEKALGRHSRLIPLIDIVNKDALLEDNWRVEVFVEFEANGDVFELRRTADRRSPVVRPSRSEDLQTSVLLKKNGSVVAGNQVAYELDQVAPEQTSRFFLFDGELLQEYEELLFEGSEQGRQIKDAIEQALGVPTLVRGRDELGTILKNASRAQTKALAHIQGLKAQALRTDALNEKLEAFEADQKYLEASISGVREERENLEDEIEAAATVLALKAKLDAARADRDESQSTIARKYTERHEILASAWKDMLDARLGEKKRKLREEQLRVTGEIKTTSRFEADIDRLRQLIDTDSCPTCLQPVTGQIRETLKTTLGEMQAGLMAQKDVSARLNEISAQLGNLEKIRGSGAGQRLFQIQKDVNLAQIKLQKAENEIEDIEDKIDEQDAAEIARKRSRIADLLKEEGKLNSDVDSVRTNIRKVKEDLAIARKAIEGVASARADKTTKKVALTSNLERAFSASIEKLRDRLRGKVEQLASDAFREMTTQGAYQGLQINENYGLSIIDSHGRTVSMRSAGAEQIVALSLIDGLNRTGRSAGPVVMDTPFGRLDPKHRNNILGYLPSVTTQFVLFVHGGEIRRETDLESIKDRIGAVYDLIEVSETQTKIERSKL</sequence>
<dbReference type="InterPro" id="IPR027417">
    <property type="entry name" value="P-loop_NTPase"/>
</dbReference>
<evidence type="ECO:0000313" key="4">
    <source>
        <dbReference type="Proteomes" id="UP001595973"/>
    </source>
</evidence>
<dbReference type="Gene3D" id="3.40.50.300">
    <property type="entry name" value="P-loop containing nucleotide triphosphate hydrolases"/>
    <property type="match status" value="2"/>
</dbReference>
<feature type="coiled-coil region" evidence="1">
    <location>
        <begin position="236"/>
        <end position="263"/>
    </location>
</feature>
<dbReference type="SUPFAM" id="SSF52540">
    <property type="entry name" value="P-loop containing nucleoside triphosphate hydrolases"/>
    <property type="match status" value="1"/>
</dbReference>
<dbReference type="RefSeq" id="WP_380717882.1">
    <property type="nucleotide sequence ID" value="NZ_JBHSGI010000012.1"/>
</dbReference>
<organism evidence="3 4">
    <name type="scientific">Seohaeicola nanhaiensis</name>
    <dbReference type="NCBI Taxonomy" id="1387282"/>
    <lineage>
        <taxon>Bacteria</taxon>
        <taxon>Pseudomonadati</taxon>
        <taxon>Pseudomonadota</taxon>
        <taxon>Alphaproteobacteria</taxon>
        <taxon>Rhodobacterales</taxon>
        <taxon>Roseobacteraceae</taxon>
        <taxon>Seohaeicola</taxon>
    </lineage>
</organism>